<dbReference type="GO" id="GO:0015629">
    <property type="term" value="C:actin cytoskeleton"/>
    <property type="evidence" value="ECO:0007669"/>
    <property type="project" value="InterPro"/>
</dbReference>
<sequence length="118" mass="13261">MASGMGVNENCVKRFNELKLRKTLSWIVFKIQETEIVVEKEGKGDIKEFMAALPKDDCRFGVYDWGSKIQFVLWCPDSAPVKPRMTYASSKDALSKRLDGVAALALEAHDLSDFETKA</sequence>
<dbReference type="Pfam" id="PF00241">
    <property type="entry name" value="Cofilin_ADF"/>
    <property type="match status" value="1"/>
</dbReference>
<evidence type="ECO:0000259" key="3">
    <source>
        <dbReference type="PROSITE" id="PS51263"/>
    </source>
</evidence>
<dbReference type="GO" id="GO:0030042">
    <property type="term" value="P:actin filament depolymerization"/>
    <property type="evidence" value="ECO:0007669"/>
    <property type="project" value="InterPro"/>
</dbReference>
<dbReference type="PANTHER" id="PTHR11913">
    <property type="entry name" value="COFILIN-RELATED"/>
    <property type="match status" value="1"/>
</dbReference>
<feature type="domain" description="ADF-H" evidence="3">
    <location>
        <begin position="4"/>
        <end position="118"/>
    </location>
</feature>
<keyword evidence="2" id="KW-0009">Actin-binding</keyword>
<gene>
    <name evidence="4" type="primary">ADF</name>
</gene>
<name>A0A146I2Y9_9APIC</name>
<reference evidence="4" key="1">
    <citation type="submission" date="2012-10" db="EMBL/GenBank/DDBJ databases">
        <title>Actin-depolymerizing factor of Sarcocystis fayeri is a toxin causing food poisoning through the consumption of the parasitized horsemeat.</title>
        <authorList>
            <person name="Irikura D."/>
            <person name="Saito M."/>
            <person name="Yahata Y."/>
            <person name="Sugita-Konishi Y."/>
            <person name="Ohnishi T."/>
            <person name="Bessho T."/>
            <person name="Inui T."/>
            <person name="Watanabe M."/>
            <person name="Kamata Y."/>
        </authorList>
    </citation>
    <scope>NUCLEOTIDE SEQUENCE</scope>
</reference>
<dbReference type="InterPro" id="IPR029006">
    <property type="entry name" value="ADF-H/Gelsolin-like_dom_sf"/>
</dbReference>
<dbReference type="SMR" id="A0A146I2Y9"/>
<dbReference type="GO" id="GO:0003779">
    <property type="term" value="F:actin binding"/>
    <property type="evidence" value="ECO:0007669"/>
    <property type="project" value="UniProtKB-KW"/>
</dbReference>
<protein>
    <submittedName>
        <fullName evidence="4">Actin-depolymerizing factor</fullName>
    </submittedName>
</protein>
<dbReference type="SUPFAM" id="SSF55753">
    <property type="entry name" value="Actin depolymerizing proteins"/>
    <property type="match status" value="1"/>
</dbReference>
<dbReference type="SMART" id="SM00102">
    <property type="entry name" value="ADF"/>
    <property type="match status" value="1"/>
</dbReference>
<comment type="similarity">
    <text evidence="1">Belongs to the actin-binding proteins ADF family.</text>
</comment>
<dbReference type="CDD" id="cd11286">
    <property type="entry name" value="ADF_cofilin_like"/>
    <property type="match status" value="1"/>
</dbReference>
<evidence type="ECO:0000313" key="4">
    <source>
        <dbReference type="EMBL" id="BAU71337.1"/>
    </source>
</evidence>
<dbReference type="InterPro" id="IPR002108">
    <property type="entry name" value="ADF-H"/>
</dbReference>
<dbReference type="AlphaFoldDB" id="A0A146I2Y9"/>
<proteinExistence type="evidence at transcript level"/>
<organism evidence="4">
    <name type="scientific">Sarcocystis fayeri</name>
    <dbReference type="NCBI Taxonomy" id="1073925"/>
    <lineage>
        <taxon>Eukaryota</taxon>
        <taxon>Sar</taxon>
        <taxon>Alveolata</taxon>
        <taxon>Apicomplexa</taxon>
        <taxon>Conoidasida</taxon>
        <taxon>Coccidia</taxon>
        <taxon>Eucoccidiorida</taxon>
        <taxon>Eimeriorina</taxon>
        <taxon>Sarcocystidae</taxon>
        <taxon>Sarcocystis</taxon>
    </lineage>
</organism>
<dbReference type="EMBL" id="AB753719">
    <property type="protein sequence ID" value="BAU71337.1"/>
    <property type="molecule type" value="mRNA"/>
</dbReference>
<accession>A0A146I2Y9</accession>
<evidence type="ECO:0000256" key="1">
    <source>
        <dbReference type="ARBA" id="ARBA00006844"/>
    </source>
</evidence>
<dbReference type="PROSITE" id="PS51263">
    <property type="entry name" value="ADF_H"/>
    <property type="match status" value="1"/>
</dbReference>
<dbReference type="Gene3D" id="3.40.20.10">
    <property type="entry name" value="Severin"/>
    <property type="match status" value="1"/>
</dbReference>
<evidence type="ECO:0000256" key="2">
    <source>
        <dbReference type="ARBA" id="ARBA00023203"/>
    </source>
</evidence>
<dbReference type="PRINTS" id="PR00006">
    <property type="entry name" value="COFILIN"/>
</dbReference>
<dbReference type="InterPro" id="IPR017904">
    <property type="entry name" value="ADF/Cofilin"/>
</dbReference>